<dbReference type="GO" id="GO:0016491">
    <property type="term" value="F:oxidoreductase activity"/>
    <property type="evidence" value="ECO:0007669"/>
    <property type="project" value="UniProtKB-KW"/>
</dbReference>
<proteinExistence type="predicted"/>
<keyword evidence="1" id="KW-1133">Transmembrane helix</keyword>
<comment type="caution">
    <text evidence="3">The sequence shown here is derived from an EMBL/GenBank/DDBJ whole genome shotgun (WGS) entry which is preliminary data.</text>
</comment>
<feature type="transmembrane region" description="Helical" evidence="1">
    <location>
        <begin position="206"/>
        <end position="224"/>
    </location>
</feature>
<dbReference type="Pfam" id="PF08557">
    <property type="entry name" value="Lipid_DES"/>
    <property type="match status" value="1"/>
</dbReference>
<feature type="transmembrane region" description="Helical" evidence="1">
    <location>
        <begin position="64"/>
        <end position="89"/>
    </location>
</feature>
<dbReference type="Pfam" id="PF00487">
    <property type="entry name" value="FA_desaturase"/>
    <property type="match status" value="1"/>
</dbReference>
<sequence>MITRNTFQWSEKPEPHKQRTSAIIKEHPEIRQLIGRNPYTFLIILFCVAVQLVLAYVLQDKNWWLVFGAAYLIGAFACHTLFVCIHECAHNLVFKAKSSNKIAAIIANLPMVLPSAISFQKYHIKHHSFQGVEELDGDMPYHWEARLINNSVIGKAIWLLLYPLFQMLRPARLKEISLLDTWTIVNIVVEVTFMGALVFFLGPKALVFLLVSFFFSVGLHPLGARWVQEHYLTHGDQETKSYYGPLNTVNLNVGYHNEHHDFPSIPWNNLPKLKAIGGIYYDSLHSHKSYTILLFQFLFNKELSVFSRMARANRGKAKLNDMAMYDVETSKDLLAQEM</sequence>
<dbReference type="RefSeq" id="WP_379012505.1">
    <property type="nucleotide sequence ID" value="NZ_JBHSDC010000003.1"/>
</dbReference>
<dbReference type="PANTHER" id="PTHR12879:SF8">
    <property type="entry name" value="SPHINGOLIPID DELTA(4)-DESATURASE DES1"/>
    <property type="match status" value="1"/>
</dbReference>
<reference evidence="4" key="1">
    <citation type="journal article" date="2019" name="Int. J. Syst. Evol. Microbiol.">
        <title>The Global Catalogue of Microorganisms (GCM) 10K type strain sequencing project: providing services to taxonomists for standard genome sequencing and annotation.</title>
        <authorList>
            <consortium name="The Broad Institute Genomics Platform"/>
            <consortium name="The Broad Institute Genome Sequencing Center for Infectious Disease"/>
            <person name="Wu L."/>
            <person name="Ma J."/>
        </authorList>
    </citation>
    <scope>NUCLEOTIDE SEQUENCE [LARGE SCALE GENOMIC DNA]</scope>
    <source>
        <strain evidence="4">CECT 8010</strain>
    </source>
</reference>
<dbReference type="InterPro" id="IPR005804">
    <property type="entry name" value="FA_desaturase_dom"/>
</dbReference>
<feature type="transmembrane region" description="Helical" evidence="1">
    <location>
        <begin position="39"/>
        <end position="58"/>
    </location>
</feature>
<keyword evidence="3" id="KW-0560">Oxidoreductase</keyword>
<evidence type="ECO:0000259" key="2">
    <source>
        <dbReference type="SMART" id="SM01269"/>
    </source>
</evidence>
<gene>
    <name evidence="3" type="ORF">ACFOW1_04405</name>
</gene>
<name>A0ABV8PSM6_9BACT</name>
<keyword evidence="1" id="KW-0812">Transmembrane</keyword>
<feature type="transmembrane region" description="Helical" evidence="1">
    <location>
        <begin position="177"/>
        <end position="200"/>
    </location>
</feature>
<feature type="transmembrane region" description="Helical" evidence="1">
    <location>
        <begin position="101"/>
        <end position="119"/>
    </location>
</feature>
<organism evidence="3 4">
    <name type="scientific">Parasediminibacterium paludis</name>
    <dbReference type="NCBI Taxonomy" id="908966"/>
    <lineage>
        <taxon>Bacteria</taxon>
        <taxon>Pseudomonadati</taxon>
        <taxon>Bacteroidota</taxon>
        <taxon>Chitinophagia</taxon>
        <taxon>Chitinophagales</taxon>
        <taxon>Chitinophagaceae</taxon>
        <taxon>Parasediminibacterium</taxon>
    </lineage>
</organism>
<protein>
    <submittedName>
        <fullName evidence="3">Fatty acid desaturase</fullName>
        <ecNumber evidence="3">1.14.19.-</ecNumber>
    </submittedName>
</protein>
<dbReference type="EC" id="1.14.19.-" evidence="3"/>
<dbReference type="InterPro" id="IPR013866">
    <property type="entry name" value="Sphingolipid_d4-desaturase_N"/>
</dbReference>
<evidence type="ECO:0000313" key="4">
    <source>
        <dbReference type="Proteomes" id="UP001595906"/>
    </source>
</evidence>
<dbReference type="SMART" id="SM01269">
    <property type="entry name" value="Lipid_DES"/>
    <property type="match status" value="1"/>
</dbReference>
<evidence type="ECO:0000313" key="3">
    <source>
        <dbReference type="EMBL" id="MFC4231118.1"/>
    </source>
</evidence>
<feature type="domain" description="Sphingolipid delta4-desaturase N-terminal" evidence="2">
    <location>
        <begin position="2"/>
        <end position="40"/>
    </location>
</feature>
<keyword evidence="1" id="KW-0472">Membrane</keyword>
<dbReference type="EMBL" id="JBHSDC010000003">
    <property type="protein sequence ID" value="MFC4231118.1"/>
    <property type="molecule type" value="Genomic_DNA"/>
</dbReference>
<accession>A0ABV8PSM6</accession>
<evidence type="ECO:0000256" key="1">
    <source>
        <dbReference type="SAM" id="Phobius"/>
    </source>
</evidence>
<feature type="transmembrane region" description="Helical" evidence="1">
    <location>
        <begin position="147"/>
        <end position="165"/>
    </location>
</feature>
<dbReference type="Proteomes" id="UP001595906">
    <property type="component" value="Unassembled WGS sequence"/>
</dbReference>
<dbReference type="PANTHER" id="PTHR12879">
    <property type="entry name" value="SPHINGOLIPID DELTA 4 DESATURASE/C-4 HYDROXYLASE PROTEIN DES2"/>
    <property type="match status" value="1"/>
</dbReference>
<keyword evidence="4" id="KW-1185">Reference proteome</keyword>